<dbReference type="AlphaFoldDB" id="A0A0F9GKN9"/>
<accession>A0A0F9GKN9</accession>
<feature type="non-terminal residue" evidence="2">
    <location>
        <position position="132"/>
    </location>
</feature>
<protein>
    <submittedName>
        <fullName evidence="2">Uncharacterized protein</fullName>
    </submittedName>
</protein>
<sequence>MGDDVTGRPPPAARYIGGGDVPRRPEDEAVLVQALPGGEAIARLRFPGRFVQLQREMEMLRRLPYMFRRLDLTAAGTKEIDFEGNYLAVMRIAGAVAEGAELRVKFNTEGREWISIQSEIILPMSFDKVYLA</sequence>
<name>A0A0F9GKN9_9ZZZZ</name>
<proteinExistence type="predicted"/>
<evidence type="ECO:0000256" key="1">
    <source>
        <dbReference type="SAM" id="MobiDB-lite"/>
    </source>
</evidence>
<feature type="region of interest" description="Disordered" evidence="1">
    <location>
        <begin position="1"/>
        <end position="20"/>
    </location>
</feature>
<evidence type="ECO:0000313" key="2">
    <source>
        <dbReference type="EMBL" id="KKL91056.1"/>
    </source>
</evidence>
<organism evidence="2">
    <name type="scientific">marine sediment metagenome</name>
    <dbReference type="NCBI Taxonomy" id="412755"/>
    <lineage>
        <taxon>unclassified sequences</taxon>
        <taxon>metagenomes</taxon>
        <taxon>ecological metagenomes</taxon>
    </lineage>
</organism>
<gene>
    <name evidence="2" type="ORF">LCGC14_1898550</name>
</gene>
<dbReference type="EMBL" id="LAZR01019837">
    <property type="protein sequence ID" value="KKL91056.1"/>
    <property type="molecule type" value="Genomic_DNA"/>
</dbReference>
<comment type="caution">
    <text evidence="2">The sequence shown here is derived from an EMBL/GenBank/DDBJ whole genome shotgun (WGS) entry which is preliminary data.</text>
</comment>
<reference evidence="2" key="1">
    <citation type="journal article" date="2015" name="Nature">
        <title>Complex archaea that bridge the gap between prokaryotes and eukaryotes.</title>
        <authorList>
            <person name="Spang A."/>
            <person name="Saw J.H."/>
            <person name="Jorgensen S.L."/>
            <person name="Zaremba-Niedzwiedzka K."/>
            <person name="Martijn J."/>
            <person name="Lind A.E."/>
            <person name="van Eijk R."/>
            <person name="Schleper C."/>
            <person name="Guy L."/>
            <person name="Ettema T.J."/>
        </authorList>
    </citation>
    <scope>NUCLEOTIDE SEQUENCE</scope>
</reference>